<proteinExistence type="predicted"/>
<name>A0ABD2QDJ4_9PLAT</name>
<gene>
    <name evidence="2" type="ORF">Ciccas_003734</name>
</gene>
<sequence length="110" mass="11808">MEEVGTDSDTSTAALGSAETTSGHGRRGQSYTPEKQNEGCARFGEAHSTEAIDSSCTKDGFLEVGKVVRSPSRKSPTRRDRRSQKPNKVAGPYNNPRKSSSVSSEDSRAD</sequence>
<dbReference type="AlphaFoldDB" id="A0ABD2QDJ4"/>
<reference evidence="2 3" key="1">
    <citation type="submission" date="2024-11" db="EMBL/GenBank/DDBJ databases">
        <title>Adaptive evolution of stress response genes in parasites aligns with host niche diversity.</title>
        <authorList>
            <person name="Hahn C."/>
            <person name="Resl P."/>
        </authorList>
    </citation>
    <scope>NUCLEOTIDE SEQUENCE [LARGE SCALE GENOMIC DNA]</scope>
    <source>
        <strain evidence="2">EGGRZ-B1_66</strain>
        <tissue evidence="2">Body</tissue>
    </source>
</reference>
<organism evidence="2 3">
    <name type="scientific">Cichlidogyrus casuarinus</name>
    <dbReference type="NCBI Taxonomy" id="1844966"/>
    <lineage>
        <taxon>Eukaryota</taxon>
        <taxon>Metazoa</taxon>
        <taxon>Spiralia</taxon>
        <taxon>Lophotrochozoa</taxon>
        <taxon>Platyhelminthes</taxon>
        <taxon>Monogenea</taxon>
        <taxon>Monopisthocotylea</taxon>
        <taxon>Dactylogyridea</taxon>
        <taxon>Ancyrocephalidae</taxon>
        <taxon>Cichlidogyrus</taxon>
    </lineage>
</organism>
<dbReference type="Proteomes" id="UP001626550">
    <property type="component" value="Unassembled WGS sequence"/>
</dbReference>
<accession>A0ABD2QDJ4</accession>
<feature type="compositionally biased region" description="Basic residues" evidence="1">
    <location>
        <begin position="71"/>
        <end position="85"/>
    </location>
</feature>
<dbReference type="EMBL" id="JBJKFK010000355">
    <property type="protein sequence ID" value="KAL3317609.1"/>
    <property type="molecule type" value="Genomic_DNA"/>
</dbReference>
<comment type="caution">
    <text evidence="2">The sequence shown here is derived from an EMBL/GenBank/DDBJ whole genome shotgun (WGS) entry which is preliminary data.</text>
</comment>
<evidence type="ECO:0000256" key="1">
    <source>
        <dbReference type="SAM" id="MobiDB-lite"/>
    </source>
</evidence>
<keyword evidence="3" id="KW-1185">Reference proteome</keyword>
<feature type="region of interest" description="Disordered" evidence="1">
    <location>
        <begin position="1"/>
        <end position="110"/>
    </location>
</feature>
<evidence type="ECO:0000313" key="3">
    <source>
        <dbReference type="Proteomes" id="UP001626550"/>
    </source>
</evidence>
<evidence type="ECO:0000313" key="2">
    <source>
        <dbReference type="EMBL" id="KAL3317609.1"/>
    </source>
</evidence>
<feature type="compositionally biased region" description="Polar residues" evidence="1">
    <location>
        <begin position="7"/>
        <end position="34"/>
    </location>
</feature>
<protein>
    <submittedName>
        <fullName evidence="2">Uncharacterized protein</fullName>
    </submittedName>
</protein>